<dbReference type="InterPro" id="IPR000120">
    <property type="entry name" value="Amidase"/>
</dbReference>
<keyword evidence="4" id="KW-1185">Reference proteome</keyword>
<dbReference type="Pfam" id="PF01425">
    <property type="entry name" value="Amidase"/>
    <property type="match status" value="1"/>
</dbReference>
<feature type="domain" description="Amidase" evidence="2">
    <location>
        <begin position="145"/>
        <end position="566"/>
    </location>
</feature>
<dbReference type="AlphaFoldDB" id="A0A1V9ZNW5"/>
<reference evidence="3 4" key="1">
    <citation type="journal article" date="2014" name="Genome Biol. Evol.">
        <title>The secreted proteins of Achlya hypogyna and Thraustotheca clavata identify the ancestral oomycete secretome and reveal gene acquisitions by horizontal gene transfer.</title>
        <authorList>
            <person name="Misner I."/>
            <person name="Blouin N."/>
            <person name="Leonard G."/>
            <person name="Richards T.A."/>
            <person name="Lane C.E."/>
        </authorList>
    </citation>
    <scope>NUCLEOTIDE SEQUENCE [LARGE SCALE GENOMIC DNA]</scope>
    <source>
        <strain evidence="3 4">ATCC 34112</strain>
    </source>
</reference>
<evidence type="ECO:0000256" key="1">
    <source>
        <dbReference type="ARBA" id="ARBA00009199"/>
    </source>
</evidence>
<sequence>MGREDDNVLASYETLFSKYPGDTMDLQDLRAPRLTGNGLKLFAKLLRAPVVGQSILNKIKRDNRMIQVRELAATVHTMPLYYPLSTPSTELYELHATRAQNFTIANLVAYNVPETSAPFRHWTIRDYVRRYESGEITPVHVITTVIKAIEESNARDIPLRAFIQCHAQAALTEARESTERYAAKAPLGPLDGVPIAIKDEIEVRGYETTFGTSFLGSVNGVESEDCLPVARLRGAGAIIVGKTNMHEFGAGCFGINIHHGTARNPYNQQYMTGGSSSGSAAAVAAGIVPLAIGCDGGGSIRIPSGLCGVVGLKATFMRIPYNSNGCPSLSNVGPIAVTVQDAALAYAIMSGSDPEHAMSMVQPKVYLSTEPILNDLSHLRIGIFPEYLNGVDQEIITAYNTQVSYLQSHGASITNVKIPNLQAIHYAHNMTILTEMAQCTDVHYRRITEFSADVQINLELARSSLSAVEFLAAQRVRSYALKIMRDMFDTIDIFITPTTAILAPYLQDDVFKAGLSQFELTAGLMKYMILGNLVGIPGITVPIGLSKDGLPISIQLQAAHWNEDTLFQLARVIEAQCPVAKPAIYYSILDSLA</sequence>
<dbReference type="InterPro" id="IPR020556">
    <property type="entry name" value="Amidase_CS"/>
</dbReference>
<dbReference type="Proteomes" id="UP000243217">
    <property type="component" value="Unassembled WGS sequence"/>
</dbReference>
<evidence type="ECO:0000313" key="3">
    <source>
        <dbReference type="EMBL" id="OQR99666.1"/>
    </source>
</evidence>
<proteinExistence type="inferred from homology"/>
<evidence type="ECO:0000259" key="2">
    <source>
        <dbReference type="Pfam" id="PF01425"/>
    </source>
</evidence>
<dbReference type="GO" id="GO:0016740">
    <property type="term" value="F:transferase activity"/>
    <property type="evidence" value="ECO:0007669"/>
    <property type="project" value="UniProtKB-KW"/>
</dbReference>
<dbReference type="SUPFAM" id="SSF75304">
    <property type="entry name" value="Amidase signature (AS) enzymes"/>
    <property type="match status" value="1"/>
</dbReference>
<gene>
    <name evidence="3" type="ORF">THRCLA_06425</name>
</gene>
<dbReference type="InterPro" id="IPR023631">
    <property type="entry name" value="Amidase_dom"/>
</dbReference>
<accession>A0A1V9ZNW5</accession>
<dbReference type="PANTHER" id="PTHR11895">
    <property type="entry name" value="TRANSAMIDASE"/>
    <property type="match status" value="1"/>
</dbReference>
<comment type="similarity">
    <text evidence="1">Belongs to the amidase family.</text>
</comment>
<protein>
    <submittedName>
        <fullName evidence="3">Glutamyl-tRNA(Gln) amidotransferase subunit A</fullName>
    </submittedName>
</protein>
<dbReference type="STRING" id="74557.A0A1V9ZNW5"/>
<dbReference type="PANTHER" id="PTHR11895:SF67">
    <property type="entry name" value="AMIDASE DOMAIN-CONTAINING PROTEIN"/>
    <property type="match status" value="1"/>
</dbReference>
<dbReference type="OrthoDB" id="566138at2759"/>
<keyword evidence="3" id="KW-0808">Transferase</keyword>
<name>A0A1V9ZNW5_9STRA</name>
<dbReference type="InterPro" id="IPR036928">
    <property type="entry name" value="AS_sf"/>
</dbReference>
<organism evidence="3 4">
    <name type="scientific">Thraustotheca clavata</name>
    <dbReference type="NCBI Taxonomy" id="74557"/>
    <lineage>
        <taxon>Eukaryota</taxon>
        <taxon>Sar</taxon>
        <taxon>Stramenopiles</taxon>
        <taxon>Oomycota</taxon>
        <taxon>Saprolegniomycetes</taxon>
        <taxon>Saprolegniales</taxon>
        <taxon>Achlyaceae</taxon>
        <taxon>Thraustotheca</taxon>
    </lineage>
</organism>
<evidence type="ECO:0000313" key="4">
    <source>
        <dbReference type="Proteomes" id="UP000243217"/>
    </source>
</evidence>
<comment type="caution">
    <text evidence="3">The sequence shown here is derived from an EMBL/GenBank/DDBJ whole genome shotgun (WGS) entry which is preliminary data.</text>
</comment>
<dbReference type="Gene3D" id="3.90.1300.10">
    <property type="entry name" value="Amidase signature (AS) domain"/>
    <property type="match status" value="1"/>
</dbReference>
<dbReference type="EMBL" id="JNBS01001791">
    <property type="protein sequence ID" value="OQR99666.1"/>
    <property type="molecule type" value="Genomic_DNA"/>
</dbReference>
<dbReference type="PROSITE" id="PS00571">
    <property type="entry name" value="AMIDASES"/>
    <property type="match status" value="1"/>
</dbReference>